<dbReference type="SMART" id="SM00382">
    <property type="entry name" value="AAA"/>
    <property type="match status" value="1"/>
</dbReference>
<feature type="compositionally biased region" description="Basic and acidic residues" evidence="1">
    <location>
        <begin position="1181"/>
        <end position="1200"/>
    </location>
</feature>
<dbReference type="EMBL" id="NKHU02000319">
    <property type="protein sequence ID" value="RHZ44626.1"/>
    <property type="molecule type" value="Genomic_DNA"/>
</dbReference>
<dbReference type="STRING" id="41047.A0A397G5J9"/>
<dbReference type="SUPFAM" id="SSF52540">
    <property type="entry name" value="P-loop containing nucleoside triphosphate hydrolases"/>
    <property type="match status" value="1"/>
</dbReference>
<dbReference type="Proteomes" id="UP000215305">
    <property type="component" value="Unassembled WGS sequence"/>
</dbReference>
<reference evidence="3" key="1">
    <citation type="submission" date="2018-08" db="EMBL/GenBank/DDBJ databases">
        <title>Draft genome sequence of azole-resistant Aspergillus thermomutatus (Neosartorya pseudofischeri) strain HMR AF 39, isolated from a human nasal aspirate.</title>
        <authorList>
            <person name="Parent-Michaud M."/>
            <person name="Dufresne P.J."/>
            <person name="Fournier E."/>
            <person name="Martineau C."/>
            <person name="Moreira S."/>
            <person name="Perkins V."/>
            <person name="De Repentigny L."/>
            <person name="Dufresne S.F."/>
        </authorList>
    </citation>
    <scope>NUCLEOTIDE SEQUENCE [LARGE SCALE GENOMIC DNA]</scope>
    <source>
        <strain evidence="3">HMR AF 39</strain>
    </source>
</reference>
<evidence type="ECO:0000256" key="1">
    <source>
        <dbReference type="SAM" id="MobiDB-lite"/>
    </source>
</evidence>
<dbReference type="OrthoDB" id="10042665at2759"/>
<proteinExistence type="predicted"/>
<dbReference type="Gene3D" id="3.40.50.300">
    <property type="entry name" value="P-loop containing nucleotide triphosphate hydrolases"/>
    <property type="match status" value="1"/>
</dbReference>
<feature type="compositionally biased region" description="Polar residues" evidence="1">
    <location>
        <begin position="249"/>
        <end position="262"/>
    </location>
</feature>
<name>A0A397G5J9_ASPTH</name>
<feature type="domain" description="AAA+ ATPase" evidence="2">
    <location>
        <begin position="662"/>
        <end position="790"/>
    </location>
</feature>
<evidence type="ECO:0000313" key="4">
    <source>
        <dbReference type="Proteomes" id="UP000215305"/>
    </source>
</evidence>
<feature type="region of interest" description="Disordered" evidence="1">
    <location>
        <begin position="1134"/>
        <end position="1226"/>
    </location>
</feature>
<feature type="region of interest" description="Disordered" evidence="1">
    <location>
        <begin position="495"/>
        <end position="521"/>
    </location>
</feature>
<dbReference type="PANTHER" id="PTHR46411">
    <property type="entry name" value="FAMILY ATPASE, PUTATIVE-RELATED"/>
    <property type="match status" value="1"/>
</dbReference>
<gene>
    <name evidence="3" type="ORF">CDV56_101773</name>
</gene>
<dbReference type="AlphaFoldDB" id="A0A397G5J9"/>
<dbReference type="GO" id="GO:0005524">
    <property type="term" value="F:ATP binding"/>
    <property type="evidence" value="ECO:0007669"/>
    <property type="project" value="InterPro"/>
</dbReference>
<dbReference type="GO" id="GO:0016887">
    <property type="term" value="F:ATP hydrolysis activity"/>
    <property type="evidence" value="ECO:0007669"/>
    <property type="project" value="InterPro"/>
</dbReference>
<sequence length="1226" mass="136007">MEDGLLPSDINLFPEDAEDVDPTSAYSWRINHQIGDHKTTAARTAQTRDEFYSMFFLDYLGIIGRPLQPLTRPSERFFDNITIGFRSWRAPYTASSCTTSSHFPLNIAHSGLRRPRAGTPGATGGRLPAQCAAGASRRGTGLLHQDNLPDRKVAGRGIEPSWQLDGPSTQTITLNKWTTIQHEFMAWWDEHVQAHSYNPFWTKNQPAFHAQESRLGPDFESDSGSDSHSSPAHPLPNAGPTRLLEQPAGQRSPQDPSVSKSFAQERRRIEQEITTHEVAYRMEQVLSMDVSELLPAHRQFRTVVQPIFQLMQFFLRKSQSYLHLLWLFRPAVFPGVLGAPADHAVLGWPYQKEWRCWTAGTVLLHWDGHGADAVHAASPGDNGQPCARWVAVCAATAARPPDGGWNPAPRPVAAQPYWTADPAPRGRTGVALRSGCGDGAAQSSVVPGIQHRGIQGPHGATEFLKEVFWDLWIPQSGSLSGISCSLGCPRDGVPDPAALGADPPPTRGNVSRATGAGDSPRAAGFRALKPAAIEAADRAGRPVKRQVMGSGCAIPFQQVWGIFREKFAQQMRMFERGNRQVLEDYQVALNCREAMGDPLWDVLLLLVLLDGSRRPGRRLTYGRHHPQVRAPLRPRRSPLDVQPGWSGYRSVRPVELHRGGLQTPPIPLPGLTGVGKTFTVEAIAEWFKLPLYSISAGELIVDHGDLYALEYQLDMIFKVAKHFNAVILFDEADAFMERRTSYLDAYNRLLTVLLRKLEYYEGILFLTSNRAIEFDDAVLSRIHLKIKYEDLTEESRKEVWRHFTSKACTPKGPSIINDDDLCRLGHIALNGREIKNLTSIAHALATVDRKQMSYEHLELAAKSTEKFETEFIDHLNVCVHPHGDHNAVPMLVILCVIMLMFPKRIEPKVESMFVSSITSGSGSLITLEPPDVHMAAERQQDEAMTLSCGFHSQAQGFANEIPLSATMNTILPDLPLSEFKLGLGVLKPDERLPKKMYADVVAVGKDEDWVLNHWLLKDVIMEPVPPSVRNSARWSPKTSLDTTKLVTIDTDIKNSCAELTMDMLQESAEDRGTDHCLCVGISPYKNGVLPTFAGVMSYSPLTCIGCTPSVQVLSQVMSLVAVVIEQAFMRESRNTDTMISTSTRPEPRPSSRSGPEHGLGLQPVREPDAADRAQEPLLVCDQRDEQGRRRAHQHGPEPERGVIAGPAYGHKEEHNRPDVLNSIIRP</sequence>
<dbReference type="GeneID" id="38123747"/>
<dbReference type="InterPro" id="IPR003593">
    <property type="entry name" value="AAA+_ATPase"/>
</dbReference>
<dbReference type="PANTHER" id="PTHR46411:SF3">
    <property type="entry name" value="AAA+ ATPASE DOMAIN-CONTAINING PROTEIN"/>
    <property type="match status" value="1"/>
</dbReference>
<dbReference type="CDD" id="cd19481">
    <property type="entry name" value="RecA-like_protease"/>
    <property type="match status" value="1"/>
</dbReference>
<organism evidence="3 4">
    <name type="scientific">Aspergillus thermomutatus</name>
    <name type="common">Neosartorya pseudofischeri</name>
    <dbReference type="NCBI Taxonomy" id="41047"/>
    <lineage>
        <taxon>Eukaryota</taxon>
        <taxon>Fungi</taxon>
        <taxon>Dikarya</taxon>
        <taxon>Ascomycota</taxon>
        <taxon>Pezizomycotina</taxon>
        <taxon>Eurotiomycetes</taxon>
        <taxon>Eurotiomycetidae</taxon>
        <taxon>Eurotiales</taxon>
        <taxon>Aspergillaceae</taxon>
        <taxon>Aspergillus</taxon>
        <taxon>Aspergillus subgen. Fumigati</taxon>
    </lineage>
</organism>
<dbReference type="Pfam" id="PF00004">
    <property type="entry name" value="AAA"/>
    <property type="match status" value="1"/>
</dbReference>
<keyword evidence="4" id="KW-1185">Reference proteome</keyword>
<dbReference type="RefSeq" id="XP_026610428.1">
    <property type="nucleotide sequence ID" value="XM_026755392.1"/>
</dbReference>
<feature type="region of interest" description="Disordered" evidence="1">
    <location>
        <begin position="214"/>
        <end position="264"/>
    </location>
</feature>
<dbReference type="VEuPathDB" id="FungiDB:CDV56_101773"/>
<feature type="compositionally biased region" description="Basic and acidic residues" evidence="1">
    <location>
        <begin position="1165"/>
        <end position="1174"/>
    </location>
</feature>
<dbReference type="InterPro" id="IPR027417">
    <property type="entry name" value="P-loop_NTPase"/>
</dbReference>
<accession>A0A397G5J9</accession>
<dbReference type="InterPro" id="IPR003959">
    <property type="entry name" value="ATPase_AAA_core"/>
</dbReference>
<evidence type="ECO:0000313" key="3">
    <source>
        <dbReference type="EMBL" id="RHZ44626.1"/>
    </source>
</evidence>
<evidence type="ECO:0000259" key="2">
    <source>
        <dbReference type="SMART" id="SM00382"/>
    </source>
</evidence>
<protein>
    <recommendedName>
        <fullName evidence="2">AAA+ ATPase domain-containing protein</fullName>
    </recommendedName>
</protein>
<comment type="caution">
    <text evidence="3">The sequence shown here is derived from an EMBL/GenBank/DDBJ whole genome shotgun (WGS) entry which is preliminary data.</text>
</comment>